<organism evidence="2 3">
    <name type="scientific">Staurois parvus</name>
    <dbReference type="NCBI Taxonomy" id="386267"/>
    <lineage>
        <taxon>Eukaryota</taxon>
        <taxon>Metazoa</taxon>
        <taxon>Chordata</taxon>
        <taxon>Craniata</taxon>
        <taxon>Vertebrata</taxon>
        <taxon>Euteleostomi</taxon>
        <taxon>Amphibia</taxon>
        <taxon>Batrachia</taxon>
        <taxon>Anura</taxon>
        <taxon>Neobatrachia</taxon>
        <taxon>Ranoidea</taxon>
        <taxon>Ranidae</taxon>
        <taxon>Staurois</taxon>
    </lineage>
</organism>
<proteinExistence type="predicted"/>
<comment type="caution">
    <text evidence="2">The sequence shown here is derived from an EMBL/GenBank/DDBJ whole genome shotgun (WGS) entry which is preliminary data.</text>
</comment>
<feature type="chain" id="PRO_5045235971" evidence="1">
    <location>
        <begin position="16"/>
        <end position="116"/>
    </location>
</feature>
<reference evidence="2" key="1">
    <citation type="submission" date="2023-05" db="EMBL/GenBank/DDBJ databases">
        <authorList>
            <person name="Stuckert A."/>
        </authorList>
    </citation>
    <scope>NUCLEOTIDE SEQUENCE</scope>
</reference>
<keyword evidence="3" id="KW-1185">Reference proteome</keyword>
<gene>
    <name evidence="2" type="ORF">SPARVUS_LOCUS1379619</name>
</gene>
<protein>
    <submittedName>
        <fullName evidence="2">Uncharacterized protein</fullName>
    </submittedName>
</protein>
<name>A0ABN9AQ92_9NEOB</name>
<accession>A0ABN9AQ92</accession>
<keyword evidence="1" id="KW-0732">Signal</keyword>
<dbReference type="Proteomes" id="UP001162483">
    <property type="component" value="Unassembled WGS sequence"/>
</dbReference>
<dbReference type="EMBL" id="CATNWA010000813">
    <property type="protein sequence ID" value="CAI9538209.1"/>
    <property type="molecule type" value="Genomic_DNA"/>
</dbReference>
<evidence type="ECO:0000256" key="1">
    <source>
        <dbReference type="SAM" id="SignalP"/>
    </source>
</evidence>
<feature type="signal peptide" evidence="1">
    <location>
        <begin position="1"/>
        <end position="15"/>
    </location>
</feature>
<evidence type="ECO:0000313" key="3">
    <source>
        <dbReference type="Proteomes" id="UP001162483"/>
    </source>
</evidence>
<sequence>MPLPLGVMLVTVSFAVPHGTCISTTAGGPQLPTPTLTYPYRNYGPSAVEVLQVPSCLCLSESCLWLSESCKASWDLQFLNTRRAIVWRPLDLELQACESAVVKLLLLLFKCPLLLS</sequence>
<evidence type="ECO:0000313" key="2">
    <source>
        <dbReference type="EMBL" id="CAI9538209.1"/>
    </source>
</evidence>